<accession>A0A285UTG6</accession>
<protein>
    <submittedName>
        <fullName evidence="1">Uncharacterized protein</fullName>
    </submittedName>
</protein>
<organism evidence="1 2">
    <name type="scientific">Salinicoccus kekensis</name>
    <dbReference type="NCBI Taxonomy" id="714307"/>
    <lineage>
        <taxon>Bacteria</taxon>
        <taxon>Bacillati</taxon>
        <taxon>Bacillota</taxon>
        <taxon>Bacilli</taxon>
        <taxon>Bacillales</taxon>
        <taxon>Staphylococcaceae</taxon>
        <taxon>Salinicoccus</taxon>
    </lineage>
</organism>
<dbReference type="EMBL" id="OBQF01000008">
    <property type="protein sequence ID" value="SOC45093.1"/>
    <property type="molecule type" value="Genomic_DNA"/>
</dbReference>
<evidence type="ECO:0000313" key="2">
    <source>
        <dbReference type="Proteomes" id="UP000219412"/>
    </source>
</evidence>
<dbReference type="Proteomes" id="UP000219412">
    <property type="component" value="Unassembled WGS sequence"/>
</dbReference>
<proteinExistence type="predicted"/>
<gene>
    <name evidence="1" type="ORF">SAMN05878391_2599</name>
</gene>
<keyword evidence="2" id="KW-1185">Reference proteome</keyword>
<dbReference type="RefSeq" id="WP_097042852.1">
    <property type="nucleotide sequence ID" value="NZ_OBQF01000008.1"/>
</dbReference>
<name>A0A285UTG6_9STAP</name>
<evidence type="ECO:0000313" key="1">
    <source>
        <dbReference type="EMBL" id="SOC45093.1"/>
    </source>
</evidence>
<sequence>MKIQFESKFRNEVITAIKEKGYTVEYDKTWDLFEVYTPKQVYVMAFIADKKVSFIETEDKKYPFNFTYWNGIPPKEIAQSIQNHSE</sequence>
<reference evidence="2" key="1">
    <citation type="submission" date="2017-08" db="EMBL/GenBank/DDBJ databases">
        <authorList>
            <person name="Varghese N."/>
            <person name="Submissions S."/>
        </authorList>
    </citation>
    <scope>NUCLEOTIDE SEQUENCE [LARGE SCALE GENOMIC DNA]</scope>
    <source>
        <strain evidence="2">DSM 23173</strain>
    </source>
</reference>
<dbReference type="AlphaFoldDB" id="A0A285UTG6"/>